<dbReference type="FunFam" id="3.40.50.300:FF:001544">
    <property type="entry name" value="ATP-dependent DNA helicase"/>
    <property type="match status" value="1"/>
</dbReference>
<keyword evidence="5" id="KW-0547">Nucleotide-binding</keyword>
<evidence type="ECO:0000256" key="17">
    <source>
        <dbReference type="ARBA" id="ARBA00049360"/>
    </source>
</evidence>
<dbReference type="PROSITE" id="PS51192">
    <property type="entry name" value="HELICASE_ATP_BIND_1"/>
    <property type="match status" value="1"/>
</dbReference>
<dbReference type="Gene3D" id="1.10.8.60">
    <property type="match status" value="1"/>
</dbReference>
<dbReference type="GO" id="GO:0004252">
    <property type="term" value="F:serine-type endopeptidase activity"/>
    <property type="evidence" value="ECO:0007669"/>
    <property type="project" value="UniProtKB-UniRule"/>
</dbReference>
<dbReference type="GO" id="GO:0043138">
    <property type="term" value="F:3'-5' DNA helicase activity"/>
    <property type="evidence" value="ECO:0007669"/>
    <property type="project" value="UniProtKB-EC"/>
</dbReference>
<evidence type="ECO:0000256" key="16">
    <source>
        <dbReference type="ARBA" id="ARBA00044566"/>
    </source>
</evidence>
<evidence type="ECO:0000256" key="20">
    <source>
        <dbReference type="SAM" id="Coils"/>
    </source>
</evidence>
<dbReference type="PRINTS" id="PR00830">
    <property type="entry name" value="ENDOLAPTASE"/>
</dbReference>
<keyword evidence="12" id="KW-0539">Nucleus</keyword>
<feature type="domain" description="Lon proteolytic" evidence="23">
    <location>
        <begin position="935"/>
        <end position="1119"/>
    </location>
</feature>
<evidence type="ECO:0000259" key="22">
    <source>
        <dbReference type="PROSITE" id="PS51194"/>
    </source>
</evidence>
<dbReference type="InterPro" id="IPR027417">
    <property type="entry name" value="P-loop_NTPase"/>
</dbReference>
<dbReference type="InterPro" id="IPR036388">
    <property type="entry name" value="WH-like_DNA-bd_sf"/>
</dbReference>
<feature type="active site" evidence="19">
    <location>
        <position position="1067"/>
    </location>
</feature>
<name>A0AA39IAE3_9BILA</name>
<evidence type="ECO:0000256" key="1">
    <source>
        <dbReference type="ARBA" id="ARBA00001947"/>
    </source>
</evidence>
<dbReference type="GO" id="GO:0016887">
    <property type="term" value="F:ATP hydrolysis activity"/>
    <property type="evidence" value="ECO:0007669"/>
    <property type="project" value="InterPro"/>
</dbReference>
<dbReference type="GO" id="GO:0005737">
    <property type="term" value="C:cytoplasm"/>
    <property type="evidence" value="ECO:0007669"/>
    <property type="project" value="TreeGrafter"/>
</dbReference>
<dbReference type="CDD" id="cd18015">
    <property type="entry name" value="DEXHc_RecQ1"/>
    <property type="match status" value="1"/>
</dbReference>
<evidence type="ECO:0000256" key="7">
    <source>
        <dbReference type="ARBA" id="ARBA00022806"/>
    </source>
</evidence>
<dbReference type="InterPro" id="IPR054594">
    <property type="entry name" value="Lon_lid"/>
</dbReference>
<dbReference type="GO" id="GO:0005694">
    <property type="term" value="C:chromosome"/>
    <property type="evidence" value="ECO:0007669"/>
    <property type="project" value="TreeGrafter"/>
</dbReference>
<evidence type="ECO:0000313" key="25">
    <source>
        <dbReference type="Proteomes" id="UP001175271"/>
    </source>
</evidence>
<feature type="domain" description="Helicase ATP-binding" evidence="21">
    <location>
        <begin position="95"/>
        <end position="270"/>
    </location>
</feature>
<dbReference type="GO" id="GO:0005634">
    <property type="term" value="C:nucleus"/>
    <property type="evidence" value="ECO:0007669"/>
    <property type="project" value="UniProtKB-SubCell"/>
</dbReference>
<keyword evidence="25" id="KW-1185">Reference proteome</keyword>
<dbReference type="InterPro" id="IPR014721">
    <property type="entry name" value="Ribsml_uS5_D2-typ_fold_subgr"/>
</dbReference>
<evidence type="ECO:0000256" key="19">
    <source>
        <dbReference type="PROSITE-ProRule" id="PRU01122"/>
    </source>
</evidence>
<dbReference type="Pfam" id="PF00270">
    <property type="entry name" value="DEAD"/>
    <property type="match status" value="1"/>
</dbReference>
<dbReference type="PANTHER" id="PTHR13710">
    <property type="entry name" value="DNA HELICASE RECQ FAMILY MEMBER"/>
    <property type="match status" value="1"/>
</dbReference>
<evidence type="ECO:0000256" key="15">
    <source>
        <dbReference type="ARBA" id="ARBA00037616"/>
    </source>
</evidence>
<dbReference type="PANTHER" id="PTHR13710:SF105">
    <property type="entry name" value="ATP-DEPENDENT DNA HELICASE Q1"/>
    <property type="match status" value="1"/>
</dbReference>
<evidence type="ECO:0000313" key="24">
    <source>
        <dbReference type="EMBL" id="KAK0420757.1"/>
    </source>
</evidence>
<keyword evidence="11" id="KW-0413">Isomerase</keyword>
<keyword evidence="7" id="KW-0347">Helicase</keyword>
<comment type="catalytic activity">
    <reaction evidence="17">
        <text>ATP + H2O = ADP + phosphate + H(+)</text>
        <dbReference type="Rhea" id="RHEA:13065"/>
        <dbReference type="ChEBI" id="CHEBI:15377"/>
        <dbReference type="ChEBI" id="CHEBI:15378"/>
        <dbReference type="ChEBI" id="CHEBI:30616"/>
        <dbReference type="ChEBI" id="CHEBI:43474"/>
        <dbReference type="ChEBI" id="CHEBI:456216"/>
    </reaction>
</comment>
<evidence type="ECO:0000259" key="21">
    <source>
        <dbReference type="PROSITE" id="PS51192"/>
    </source>
</evidence>
<dbReference type="GO" id="GO:0006508">
    <property type="term" value="P:proteolysis"/>
    <property type="evidence" value="ECO:0007669"/>
    <property type="project" value="UniProtKB-KW"/>
</dbReference>
<dbReference type="Gene3D" id="3.40.50.300">
    <property type="entry name" value="P-loop containing nucleotide triphosphate hydrolases"/>
    <property type="match status" value="3"/>
</dbReference>
<keyword evidence="10" id="KW-0238">DNA-binding</keyword>
<dbReference type="InterPro" id="IPR004589">
    <property type="entry name" value="DNA_helicase_ATP-dep_RecQ"/>
</dbReference>
<keyword evidence="19" id="KW-0720">Serine protease</keyword>
<sequence length="1180" mass="133047">MSIPSSSKLSSEVAEIDEELQAIDGQISTLRQRKKALLQRKEQIQRRIENLQNVNADELEERFEKATFPWSQKALHVLRESFQMEAFRPLQLSAINAALSGEHSIVVMSTGAGKSLCYQLPAVMMEGIVLVVSPLVSLIQDQLHQLKQRGIHAATMNQATDRKEATVIQNALVDPKAPLRLLYVTPEKLAKSKRVMAKLEKCAEMKRLKLIAIDEVHCCSQWGNDYRPDFKFLNILSRQFKGVPIMGLTATATANVLEDVKTMLSIPAAITFRAGFNRSNLHYEVKAKPAKEADFLDELTNVLNNRFKNQTGIIYTFSRKESEEVAKALRKRGVSCGPYHAYMEPQDKTRVHEQWIAGQLKVIVATVAFGMGIDKPDVRFVIHHSMAKSVENFYQESGRAGRDGNPAVCILYFRLADLYRLSTMVCTEQTGVSNLYSMLAYAAQNHECRRVRLAEHFDESWEPSWCDSSCDVCCEKQKEVAEVDIMNVYSAAKEVIAREGPKSQQGRITGNKVLDLTARQLKKTPLEFDLEKAFAHLLLEGYFKEDYHFTEYTIISYMVLGPKTPSQQILMKTVGSASTKKSAAKKRRIAEDPDSDIEVITEQYSEIMKLYNDMSAEKAESEKYKSLKTRLDRIVKLPWNTYSEENNDIEKAKAVLDGSHTGMEKVKKKVYDYMTVRSVNAKLLPPVLCIYGPSGIGKSSIAVSTAEAMGRKFEKISFRGQTNSAEGSATLMGLILEALQRTGTANPVLLLQDVNYIASPMDLALSRAVDPETRGKFVDLSISVPFDLSQVFFIVSCRPSCCYRIPARLSPKLEYVCPHYDGYTVHEKITIAKKHLIPKNMRIYSLDADSMCIDEAIVEALIDQYTYEFGVERLNKKIEEVCRQVAVKTIQKKSTECVNFEERVKKAPIVVDVAFLKELFGNGYSDYPLEHLKERLPIGVAFVLYVSGPRGEVGVIEVARNTMKKNGQMKNTGLGSVVIQESCKLAYTYLYNNAEKYNLDRKEMHTGEIHVHLPRGSTYKCGPSAGCSNMLILYSLFSGRHIRADSVVTGEATLTGRITAIGGINQKAYAAYKQGFRRIVLPRENEKHVEENMDKTLKKEMEIVFVSDVDELFEAMVEKKPPFFHSYTGDRSKMAQCEAKVIEETVRSFAKRHCYDDIKMKINCRIVKAANEGEPQKKDS</sequence>
<evidence type="ECO:0000256" key="3">
    <source>
        <dbReference type="ARBA" id="ARBA00005446"/>
    </source>
</evidence>
<organism evidence="24 25">
    <name type="scientific">Steinernema hermaphroditum</name>
    <dbReference type="NCBI Taxonomy" id="289476"/>
    <lineage>
        <taxon>Eukaryota</taxon>
        <taxon>Metazoa</taxon>
        <taxon>Ecdysozoa</taxon>
        <taxon>Nematoda</taxon>
        <taxon>Chromadorea</taxon>
        <taxon>Rhabditida</taxon>
        <taxon>Tylenchina</taxon>
        <taxon>Panagrolaimomorpha</taxon>
        <taxon>Strongyloidoidea</taxon>
        <taxon>Steinernematidae</taxon>
        <taxon>Steinernema</taxon>
    </lineage>
</organism>
<feature type="active site" evidence="19">
    <location>
        <position position="1024"/>
    </location>
</feature>
<dbReference type="SMART" id="SM00487">
    <property type="entry name" value="DEXDc"/>
    <property type="match status" value="1"/>
</dbReference>
<comment type="function">
    <text evidence="15">DNA helicase that may play a role in the repair of DNA that is damaged by ultraviolet light or other mutagens. Exhibits a magnesium-dependent ATP-dependent DNA-helicase activity that unwinds single- and double-stranded DNA in a 3'-5' direction.</text>
</comment>
<keyword evidence="20" id="KW-0175">Coiled coil</keyword>
<keyword evidence="4" id="KW-0479">Metal-binding</keyword>
<dbReference type="InterPro" id="IPR032284">
    <property type="entry name" value="RecQ_Zn-bd"/>
</dbReference>
<dbReference type="AlphaFoldDB" id="A0AA39IAE3"/>
<dbReference type="GO" id="GO:0005524">
    <property type="term" value="F:ATP binding"/>
    <property type="evidence" value="ECO:0007669"/>
    <property type="project" value="UniProtKB-KW"/>
</dbReference>
<evidence type="ECO:0000256" key="18">
    <source>
        <dbReference type="ARBA" id="ARBA00072666"/>
    </source>
</evidence>
<dbReference type="InterPro" id="IPR008269">
    <property type="entry name" value="Lon_proteolytic"/>
</dbReference>
<dbReference type="Pfam" id="PF22667">
    <property type="entry name" value="Lon_lid"/>
    <property type="match status" value="1"/>
</dbReference>
<comment type="catalytic activity">
    <reaction evidence="13">
        <text>Couples ATP hydrolysis with the unwinding of duplex DNA by translocating in the 3'-5' direction.</text>
        <dbReference type="EC" id="5.6.2.4"/>
    </reaction>
</comment>
<evidence type="ECO:0000256" key="4">
    <source>
        <dbReference type="ARBA" id="ARBA00022723"/>
    </source>
</evidence>
<evidence type="ECO:0000259" key="23">
    <source>
        <dbReference type="PROSITE" id="PS51786"/>
    </source>
</evidence>
<evidence type="ECO:0000256" key="10">
    <source>
        <dbReference type="ARBA" id="ARBA00023125"/>
    </source>
</evidence>
<gene>
    <name evidence="24" type="ORF">QR680_014867</name>
</gene>
<feature type="domain" description="Helicase C-terminal" evidence="22">
    <location>
        <begin position="295"/>
        <end position="447"/>
    </location>
</feature>
<proteinExistence type="inferred from homology"/>
<comment type="subcellular location">
    <subcellularLocation>
        <location evidence="2">Nucleus</location>
    </subcellularLocation>
</comment>
<protein>
    <recommendedName>
        <fullName evidence="18">Putative ATP-dependent DNA helicase Q1</fullName>
        <ecNumber evidence="14">5.6.2.4</ecNumber>
    </recommendedName>
    <alternativeName>
        <fullName evidence="16">DNA 3'-5' helicase Q1</fullName>
    </alternativeName>
</protein>
<comment type="caution">
    <text evidence="24">The sequence shown here is derived from an EMBL/GenBank/DDBJ whole genome shotgun (WGS) entry which is preliminary data.</text>
</comment>
<dbReference type="GO" id="GO:0003677">
    <property type="term" value="F:DNA binding"/>
    <property type="evidence" value="ECO:0007669"/>
    <property type="project" value="UniProtKB-KW"/>
</dbReference>
<dbReference type="Proteomes" id="UP001175271">
    <property type="component" value="Unassembled WGS sequence"/>
</dbReference>
<dbReference type="FunFam" id="3.40.50.300:FF:000596">
    <property type="entry name" value="ATP-dependent DNA helicase"/>
    <property type="match status" value="1"/>
</dbReference>
<dbReference type="InterPro" id="IPR011545">
    <property type="entry name" value="DEAD/DEAH_box_helicase_dom"/>
</dbReference>
<dbReference type="GO" id="GO:0046872">
    <property type="term" value="F:metal ion binding"/>
    <property type="evidence" value="ECO:0007669"/>
    <property type="project" value="UniProtKB-KW"/>
</dbReference>
<evidence type="ECO:0000256" key="11">
    <source>
        <dbReference type="ARBA" id="ARBA00023235"/>
    </source>
</evidence>
<dbReference type="SMART" id="SM00490">
    <property type="entry name" value="HELICc"/>
    <property type="match status" value="1"/>
</dbReference>
<evidence type="ECO:0000256" key="8">
    <source>
        <dbReference type="ARBA" id="ARBA00022833"/>
    </source>
</evidence>
<evidence type="ECO:0000256" key="9">
    <source>
        <dbReference type="ARBA" id="ARBA00022840"/>
    </source>
</evidence>
<evidence type="ECO:0000256" key="2">
    <source>
        <dbReference type="ARBA" id="ARBA00004123"/>
    </source>
</evidence>
<evidence type="ECO:0000256" key="12">
    <source>
        <dbReference type="ARBA" id="ARBA00023242"/>
    </source>
</evidence>
<dbReference type="InterPro" id="IPR003959">
    <property type="entry name" value="ATPase_AAA_core"/>
</dbReference>
<dbReference type="Pfam" id="PF05362">
    <property type="entry name" value="Lon_C"/>
    <property type="match status" value="1"/>
</dbReference>
<dbReference type="Pfam" id="PF00271">
    <property type="entry name" value="Helicase_C"/>
    <property type="match status" value="1"/>
</dbReference>
<reference evidence="24" key="1">
    <citation type="submission" date="2023-06" db="EMBL/GenBank/DDBJ databases">
        <title>Genomic analysis of the entomopathogenic nematode Steinernema hermaphroditum.</title>
        <authorList>
            <person name="Schwarz E.M."/>
            <person name="Heppert J.K."/>
            <person name="Baniya A."/>
            <person name="Schwartz H.T."/>
            <person name="Tan C.-H."/>
            <person name="Antoshechkin I."/>
            <person name="Sternberg P.W."/>
            <person name="Goodrich-Blair H."/>
            <person name="Dillman A.R."/>
        </authorList>
    </citation>
    <scope>NUCLEOTIDE SEQUENCE</scope>
    <source>
        <strain evidence="24">PS9179</strain>
        <tissue evidence="24">Whole animal</tissue>
    </source>
</reference>
<evidence type="ECO:0000256" key="14">
    <source>
        <dbReference type="ARBA" id="ARBA00034808"/>
    </source>
</evidence>
<comment type="similarity">
    <text evidence="3">Belongs to the helicase family. RecQ subfamily.</text>
</comment>
<dbReference type="CDD" id="cd18794">
    <property type="entry name" value="SF2_C_RecQ"/>
    <property type="match status" value="1"/>
</dbReference>
<dbReference type="Gene3D" id="3.30.230.10">
    <property type="match status" value="1"/>
</dbReference>
<dbReference type="Pfam" id="PF00004">
    <property type="entry name" value="AAA"/>
    <property type="match status" value="1"/>
</dbReference>
<dbReference type="NCBIfam" id="TIGR00614">
    <property type="entry name" value="recQ_fam"/>
    <property type="match status" value="1"/>
</dbReference>
<evidence type="ECO:0000256" key="5">
    <source>
        <dbReference type="ARBA" id="ARBA00022741"/>
    </source>
</evidence>
<keyword evidence="8" id="KW-0862">Zinc</keyword>
<keyword evidence="6 19" id="KW-0378">Hydrolase</keyword>
<dbReference type="InterPro" id="IPR014001">
    <property type="entry name" value="Helicase_ATP-bd"/>
</dbReference>
<feature type="coiled-coil region" evidence="20">
    <location>
        <begin position="13"/>
        <end position="61"/>
    </location>
</feature>
<dbReference type="InterPro" id="IPR001650">
    <property type="entry name" value="Helicase_C-like"/>
</dbReference>
<dbReference type="InterPro" id="IPR020568">
    <property type="entry name" value="Ribosomal_Su5_D2-typ_SF"/>
</dbReference>
<dbReference type="GO" id="GO:0004176">
    <property type="term" value="F:ATP-dependent peptidase activity"/>
    <property type="evidence" value="ECO:0007669"/>
    <property type="project" value="UniProtKB-UniRule"/>
</dbReference>
<comment type="similarity">
    <text evidence="19">Belongs to the peptidase S16 family.</text>
</comment>
<keyword evidence="19" id="KW-0645">Protease</keyword>
<evidence type="ECO:0000256" key="6">
    <source>
        <dbReference type="ARBA" id="ARBA00022801"/>
    </source>
</evidence>
<comment type="cofactor">
    <cofactor evidence="1">
        <name>Zn(2+)</name>
        <dbReference type="ChEBI" id="CHEBI:29105"/>
    </cofactor>
</comment>
<dbReference type="PROSITE" id="PS51786">
    <property type="entry name" value="LON_PROTEOLYTIC"/>
    <property type="match status" value="1"/>
</dbReference>
<dbReference type="SUPFAM" id="SSF54211">
    <property type="entry name" value="Ribosomal protein S5 domain 2-like"/>
    <property type="match status" value="1"/>
</dbReference>
<dbReference type="Pfam" id="PF16124">
    <property type="entry name" value="RecQ_Zn_bind"/>
    <property type="match status" value="1"/>
</dbReference>
<keyword evidence="9" id="KW-0067">ATP-binding</keyword>
<dbReference type="Gene3D" id="1.10.10.10">
    <property type="entry name" value="Winged helix-like DNA-binding domain superfamily/Winged helix DNA-binding domain"/>
    <property type="match status" value="1"/>
</dbReference>
<dbReference type="SUPFAM" id="SSF52540">
    <property type="entry name" value="P-loop containing nucleoside triphosphate hydrolases"/>
    <property type="match status" value="2"/>
</dbReference>
<dbReference type="GO" id="GO:0000724">
    <property type="term" value="P:double-strand break repair via homologous recombination"/>
    <property type="evidence" value="ECO:0007669"/>
    <property type="project" value="TreeGrafter"/>
</dbReference>
<evidence type="ECO:0000256" key="13">
    <source>
        <dbReference type="ARBA" id="ARBA00034617"/>
    </source>
</evidence>
<dbReference type="EMBL" id="JAUCMV010000002">
    <property type="protein sequence ID" value="KAK0420757.1"/>
    <property type="molecule type" value="Genomic_DNA"/>
</dbReference>
<dbReference type="EC" id="5.6.2.4" evidence="14"/>
<dbReference type="PROSITE" id="PS51194">
    <property type="entry name" value="HELICASE_CTER"/>
    <property type="match status" value="1"/>
</dbReference>
<dbReference type="GO" id="GO:0009378">
    <property type="term" value="F:four-way junction helicase activity"/>
    <property type="evidence" value="ECO:0007669"/>
    <property type="project" value="TreeGrafter"/>
</dbReference>
<accession>A0AA39IAE3</accession>